<sequence length="68" mass="7942">MLYRCLELPKRKNAMVTRPDRKGEHQEDSTTHQDKGEPSYNQTLTSGRKQKKCDKSKRNIIIARKQGI</sequence>
<dbReference type="Proteomes" id="UP001153269">
    <property type="component" value="Unassembled WGS sequence"/>
</dbReference>
<dbReference type="AlphaFoldDB" id="A0A9N7Y530"/>
<protein>
    <submittedName>
        <fullName evidence="2">Uncharacterized protein</fullName>
    </submittedName>
</protein>
<organism evidence="2 3">
    <name type="scientific">Pleuronectes platessa</name>
    <name type="common">European plaice</name>
    <dbReference type="NCBI Taxonomy" id="8262"/>
    <lineage>
        <taxon>Eukaryota</taxon>
        <taxon>Metazoa</taxon>
        <taxon>Chordata</taxon>
        <taxon>Craniata</taxon>
        <taxon>Vertebrata</taxon>
        <taxon>Euteleostomi</taxon>
        <taxon>Actinopterygii</taxon>
        <taxon>Neopterygii</taxon>
        <taxon>Teleostei</taxon>
        <taxon>Neoteleostei</taxon>
        <taxon>Acanthomorphata</taxon>
        <taxon>Carangaria</taxon>
        <taxon>Pleuronectiformes</taxon>
        <taxon>Pleuronectoidei</taxon>
        <taxon>Pleuronectidae</taxon>
        <taxon>Pleuronectes</taxon>
    </lineage>
</organism>
<gene>
    <name evidence="2" type="ORF">PLEPLA_LOCUS695</name>
</gene>
<evidence type="ECO:0000256" key="1">
    <source>
        <dbReference type="SAM" id="MobiDB-lite"/>
    </source>
</evidence>
<evidence type="ECO:0000313" key="3">
    <source>
        <dbReference type="Proteomes" id="UP001153269"/>
    </source>
</evidence>
<comment type="caution">
    <text evidence="2">The sequence shown here is derived from an EMBL/GenBank/DDBJ whole genome shotgun (WGS) entry which is preliminary data.</text>
</comment>
<proteinExistence type="predicted"/>
<accession>A0A9N7Y530</accession>
<evidence type="ECO:0000313" key="2">
    <source>
        <dbReference type="EMBL" id="CAB1412998.1"/>
    </source>
</evidence>
<feature type="region of interest" description="Disordered" evidence="1">
    <location>
        <begin position="8"/>
        <end position="68"/>
    </location>
</feature>
<dbReference type="EMBL" id="CADEAL010000031">
    <property type="protein sequence ID" value="CAB1412998.1"/>
    <property type="molecule type" value="Genomic_DNA"/>
</dbReference>
<keyword evidence="3" id="KW-1185">Reference proteome</keyword>
<name>A0A9N7Y530_PLEPL</name>
<reference evidence="2" key="1">
    <citation type="submission" date="2020-03" db="EMBL/GenBank/DDBJ databases">
        <authorList>
            <person name="Weist P."/>
        </authorList>
    </citation>
    <scope>NUCLEOTIDE SEQUENCE</scope>
</reference>
<feature type="compositionally biased region" description="Basic and acidic residues" evidence="1">
    <location>
        <begin position="18"/>
        <end position="37"/>
    </location>
</feature>